<dbReference type="PANTHER" id="PTHR40661">
    <property type="match status" value="1"/>
</dbReference>
<comment type="caution">
    <text evidence="5">The sequence shown here is derived from an EMBL/GenBank/DDBJ whole genome shotgun (WGS) entry which is preliminary data.</text>
</comment>
<organism evidence="5 7">
    <name type="scientific">Roseburia amylophila</name>
    <dbReference type="NCBI Taxonomy" id="2981794"/>
    <lineage>
        <taxon>Bacteria</taxon>
        <taxon>Bacillati</taxon>
        <taxon>Bacillota</taxon>
        <taxon>Clostridia</taxon>
        <taxon>Lachnospirales</taxon>
        <taxon>Lachnospiraceae</taxon>
        <taxon>Roseburia</taxon>
    </lineage>
</organism>
<keyword evidence="2" id="KW-0238">DNA-binding</keyword>
<proteinExistence type="predicted"/>
<reference evidence="6 8" key="1">
    <citation type="journal article" date="2021" name="ISME Commun">
        <title>Automated analysis of genomic sequences facilitates high-throughput and comprehensive description of bacteria.</title>
        <authorList>
            <person name="Hitch T.C.A."/>
        </authorList>
    </citation>
    <scope>NUCLEOTIDE SEQUENCE [LARGE SCALE GENOMIC DNA]</scope>
    <source>
        <strain evidence="6 8">Sanger_19</strain>
    </source>
</reference>
<evidence type="ECO:0000313" key="8">
    <source>
        <dbReference type="Proteomes" id="UP001209666"/>
    </source>
</evidence>
<dbReference type="EMBL" id="JAOQKI010000009">
    <property type="protein sequence ID" value="MCU6717118.1"/>
    <property type="molecule type" value="Genomic_DNA"/>
</dbReference>
<keyword evidence="8" id="KW-1185">Reference proteome</keyword>
<dbReference type="EMBL" id="JAJEQW010000003">
    <property type="protein sequence ID" value="MCC2241523.1"/>
    <property type="molecule type" value="Genomic_DNA"/>
</dbReference>
<dbReference type="SMART" id="SM00530">
    <property type="entry name" value="HTH_XRE"/>
    <property type="match status" value="1"/>
</dbReference>
<dbReference type="Proteomes" id="UP001209666">
    <property type="component" value="Unassembled WGS sequence"/>
</dbReference>
<evidence type="ECO:0000313" key="6">
    <source>
        <dbReference type="EMBL" id="MCU6717118.1"/>
    </source>
</evidence>
<dbReference type="RefSeq" id="WP_022243251.1">
    <property type="nucleotide sequence ID" value="NZ_JAJEQW010000003.1"/>
</dbReference>
<evidence type="ECO:0000259" key="4">
    <source>
        <dbReference type="PROSITE" id="PS50943"/>
    </source>
</evidence>
<dbReference type="InterPro" id="IPR001387">
    <property type="entry name" value="Cro/C1-type_HTH"/>
</dbReference>
<dbReference type="Pfam" id="PF01381">
    <property type="entry name" value="HTH_3"/>
    <property type="match status" value="1"/>
</dbReference>
<evidence type="ECO:0000313" key="5">
    <source>
        <dbReference type="EMBL" id="MCC2241523.1"/>
    </source>
</evidence>
<dbReference type="Gene3D" id="1.10.260.40">
    <property type="entry name" value="lambda repressor-like DNA-binding domains"/>
    <property type="match status" value="1"/>
</dbReference>
<feature type="domain" description="HTH cro/C1-type" evidence="4">
    <location>
        <begin position="13"/>
        <end position="61"/>
    </location>
</feature>
<keyword evidence="1" id="KW-0805">Transcription regulation</keyword>
<reference evidence="5" key="2">
    <citation type="submission" date="2021-10" db="EMBL/GenBank/DDBJ databases">
        <title>Anaerobic single-cell dispensing facilitates the cultivation of human gut bacteria.</title>
        <authorList>
            <person name="Afrizal A."/>
        </authorList>
    </citation>
    <scope>NUCLEOTIDE SEQUENCE</scope>
    <source>
        <strain evidence="5">CLA-AA-H204</strain>
    </source>
</reference>
<evidence type="ECO:0000313" key="7">
    <source>
        <dbReference type="Proteomes" id="UP001198893"/>
    </source>
</evidence>
<dbReference type="PANTHER" id="PTHR40661:SF3">
    <property type="entry name" value="FELS-1 PROPHAGE TRANSCRIPTIONAL REGULATOR"/>
    <property type="match status" value="1"/>
</dbReference>
<dbReference type="GO" id="GO:0003677">
    <property type="term" value="F:DNA binding"/>
    <property type="evidence" value="ECO:0007669"/>
    <property type="project" value="UniProtKB-KW"/>
</dbReference>
<dbReference type="Proteomes" id="UP001198893">
    <property type="component" value="Unassembled WGS sequence"/>
</dbReference>
<gene>
    <name evidence="5" type="ORF">LKD47_04280</name>
    <name evidence="6" type="ORF">OCV43_07510</name>
</gene>
<dbReference type="SUPFAM" id="SSF47413">
    <property type="entry name" value="lambda repressor-like DNA-binding domains"/>
    <property type="match status" value="1"/>
</dbReference>
<sequence length="118" mass="13399">MTISQRIFALLREKKLSQKELSEYTGISPAAISSWKSKGTNPSSDKIVKISEFLDVDVYYLLTGEYQPASNLQIAEESEYHAFPSDPDEHLLLQLFHKLSPMDKGRIIGQLEQKLAEK</sequence>
<evidence type="ECO:0000256" key="1">
    <source>
        <dbReference type="ARBA" id="ARBA00023015"/>
    </source>
</evidence>
<name>A0AAW4WGR8_9FIRM</name>
<evidence type="ECO:0000256" key="3">
    <source>
        <dbReference type="ARBA" id="ARBA00023163"/>
    </source>
</evidence>
<evidence type="ECO:0000256" key="2">
    <source>
        <dbReference type="ARBA" id="ARBA00023125"/>
    </source>
</evidence>
<dbReference type="InterPro" id="IPR010982">
    <property type="entry name" value="Lambda_DNA-bd_dom_sf"/>
</dbReference>
<dbReference type="CDD" id="cd00093">
    <property type="entry name" value="HTH_XRE"/>
    <property type="match status" value="1"/>
</dbReference>
<protein>
    <submittedName>
        <fullName evidence="5">Helix-turn-helix domain-containing protein</fullName>
    </submittedName>
</protein>
<keyword evidence="3" id="KW-0804">Transcription</keyword>
<dbReference type="AlphaFoldDB" id="A0AAW4WGR8"/>
<reference evidence="6" key="3">
    <citation type="submission" date="2022-09" db="EMBL/GenBank/DDBJ databases">
        <authorList>
            <person name="Hitch T.C.A."/>
        </authorList>
    </citation>
    <scope>NUCLEOTIDE SEQUENCE</scope>
    <source>
        <strain evidence="6">Sanger_19</strain>
    </source>
</reference>
<dbReference type="PROSITE" id="PS50943">
    <property type="entry name" value="HTH_CROC1"/>
    <property type="match status" value="1"/>
</dbReference>
<accession>A0AAW4WGR8</accession>